<evidence type="ECO:0000256" key="7">
    <source>
        <dbReference type="ARBA" id="ARBA00022833"/>
    </source>
</evidence>
<keyword evidence="2" id="KW-0158">Chromosome</keyword>
<keyword evidence="5" id="KW-0949">S-adenosyl-L-methionine</keyword>
<keyword evidence="7" id="KW-0862">Zinc</keyword>
<evidence type="ECO:0000256" key="8">
    <source>
        <dbReference type="SAM" id="MobiDB-lite"/>
    </source>
</evidence>
<evidence type="ECO:0000256" key="5">
    <source>
        <dbReference type="ARBA" id="ARBA00022691"/>
    </source>
</evidence>
<dbReference type="Pfam" id="PF00856">
    <property type="entry name" value="SET"/>
    <property type="match status" value="1"/>
</dbReference>
<accession>A0A1Y2HIC9</accession>
<evidence type="ECO:0000259" key="9">
    <source>
        <dbReference type="PROSITE" id="PS50280"/>
    </source>
</evidence>
<dbReference type="STRING" id="765915.A0A1Y2HIC9"/>
<dbReference type="AlphaFoldDB" id="A0A1Y2HIC9"/>
<dbReference type="SMART" id="SM00317">
    <property type="entry name" value="SET"/>
    <property type="match status" value="1"/>
</dbReference>
<comment type="subcellular location">
    <subcellularLocation>
        <location evidence="1">Chromosome</location>
    </subcellularLocation>
</comment>
<evidence type="ECO:0000313" key="10">
    <source>
        <dbReference type="EMBL" id="ORZ34289.1"/>
    </source>
</evidence>
<dbReference type="InterPro" id="IPR046341">
    <property type="entry name" value="SET_dom_sf"/>
</dbReference>
<dbReference type="Gene3D" id="2.170.270.10">
    <property type="entry name" value="SET domain"/>
    <property type="match status" value="1"/>
</dbReference>
<evidence type="ECO:0000256" key="3">
    <source>
        <dbReference type="ARBA" id="ARBA00022603"/>
    </source>
</evidence>
<dbReference type="GO" id="GO:0046872">
    <property type="term" value="F:metal ion binding"/>
    <property type="evidence" value="ECO:0007669"/>
    <property type="project" value="UniProtKB-KW"/>
</dbReference>
<dbReference type="InterPro" id="IPR001214">
    <property type="entry name" value="SET_dom"/>
</dbReference>
<keyword evidence="6" id="KW-0479">Metal-binding</keyword>
<keyword evidence="11" id="KW-1185">Reference proteome</keyword>
<gene>
    <name evidence="10" type="ORF">BCR44DRAFT_1531296</name>
</gene>
<dbReference type="InterPro" id="IPR050973">
    <property type="entry name" value="H3K9_Histone-Lys_N-MTase"/>
</dbReference>
<keyword evidence="3" id="KW-0489">Methyltransferase</keyword>
<evidence type="ECO:0000313" key="11">
    <source>
        <dbReference type="Proteomes" id="UP000193411"/>
    </source>
</evidence>
<dbReference type="OrthoDB" id="308383at2759"/>
<dbReference type="PANTHER" id="PTHR46223:SF3">
    <property type="entry name" value="HISTONE-LYSINE N-METHYLTRANSFERASE SET-23"/>
    <property type="match status" value="1"/>
</dbReference>
<reference evidence="10 11" key="1">
    <citation type="submission" date="2016-07" db="EMBL/GenBank/DDBJ databases">
        <title>Pervasive Adenine N6-methylation of Active Genes in Fungi.</title>
        <authorList>
            <consortium name="DOE Joint Genome Institute"/>
            <person name="Mondo S.J."/>
            <person name="Dannebaum R.O."/>
            <person name="Kuo R.C."/>
            <person name="Labutti K."/>
            <person name="Haridas S."/>
            <person name="Kuo A."/>
            <person name="Salamov A."/>
            <person name="Ahrendt S.R."/>
            <person name="Lipzen A."/>
            <person name="Sullivan W."/>
            <person name="Andreopoulos W.B."/>
            <person name="Clum A."/>
            <person name="Lindquist E."/>
            <person name="Daum C."/>
            <person name="Ramamoorthy G.K."/>
            <person name="Gryganskyi A."/>
            <person name="Culley D."/>
            <person name="Magnuson J.K."/>
            <person name="James T.Y."/>
            <person name="O'Malley M.A."/>
            <person name="Stajich J.E."/>
            <person name="Spatafora J.W."/>
            <person name="Visel A."/>
            <person name="Grigoriev I.V."/>
        </authorList>
    </citation>
    <scope>NUCLEOTIDE SEQUENCE [LARGE SCALE GENOMIC DNA]</scope>
    <source>
        <strain evidence="10 11">PL171</strain>
    </source>
</reference>
<dbReference type="GO" id="GO:0008168">
    <property type="term" value="F:methyltransferase activity"/>
    <property type="evidence" value="ECO:0007669"/>
    <property type="project" value="UniProtKB-KW"/>
</dbReference>
<evidence type="ECO:0000256" key="6">
    <source>
        <dbReference type="ARBA" id="ARBA00022723"/>
    </source>
</evidence>
<dbReference type="SUPFAM" id="SSF82199">
    <property type="entry name" value="SET domain"/>
    <property type="match status" value="1"/>
</dbReference>
<feature type="domain" description="SET" evidence="9">
    <location>
        <begin position="163"/>
        <end position="301"/>
    </location>
</feature>
<dbReference type="Proteomes" id="UP000193411">
    <property type="component" value="Unassembled WGS sequence"/>
</dbReference>
<protein>
    <recommendedName>
        <fullName evidence="9">SET domain-containing protein</fullName>
    </recommendedName>
</protein>
<dbReference type="GO" id="GO:0005694">
    <property type="term" value="C:chromosome"/>
    <property type="evidence" value="ECO:0007669"/>
    <property type="project" value="UniProtKB-SubCell"/>
</dbReference>
<dbReference type="PANTHER" id="PTHR46223">
    <property type="entry name" value="HISTONE-LYSINE N-METHYLTRANSFERASE SUV39H"/>
    <property type="match status" value="1"/>
</dbReference>
<name>A0A1Y2HIC9_9FUNG</name>
<feature type="region of interest" description="Disordered" evidence="8">
    <location>
        <begin position="329"/>
        <end position="354"/>
    </location>
</feature>
<proteinExistence type="predicted"/>
<dbReference type="EMBL" id="MCFL01000029">
    <property type="protein sequence ID" value="ORZ34289.1"/>
    <property type="molecule type" value="Genomic_DNA"/>
</dbReference>
<feature type="compositionally biased region" description="Basic residues" evidence="8">
    <location>
        <begin position="343"/>
        <end position="354"/>
    </location>
</feature>
<dbReference type="GO" id="GO:0032259">
    <property type="term" value="P:methylation"/>
    <property type="evidence" value="ECO:0007669"/>
    <property type="project" value="UniProtKB-KW"/>
</dbReference>
<organism evidence="10 11">
    <name type="scientific">Catenaria anguillulae PL171</name>
    <dbReference type="NCBI Taxonomy" id="765915"/>
    <lineage>
        <taxon>Eukaryota</taxon>
        <taxon>Fungi</taxon>
        <taxon>Fungi incertae sedis</taxon>
        <taxon>Blastocladiomycota</taxon>
        <taxon>Blastocladiomycetes</taxon>
        <taxon>Blastocladiales</taxon>
        <taxon>Catenariaceae</taxon>
        <taxon>Catenaria</taxon>
    </lineage>
</organism>
<keyword evidence="4" id="KW-0808">Transferase</keyword>
<sequence length="354" mass="38586">MSVNAPPDVFVSVEPTISSGPFPSRRFFPCRARKGPLSQNYSCLAATTTTPAPSPLVYLPLWTHLFSDLPATRSCFLLGCDCTSTRPCILPSGRVNPACHHGDEAYGHSTAPTYTSDGRLRALVQLQNSTFLPVTSPFVIECNVNCACARFAPSASASAGSMCKNRVAQHGIRYRLVIGHASGKGLGVFAAERIPQGAFVVEYAGEVLTQDELRARDEDTTTYSFNADWMVDGSNDEEMAKVKAIEARYKGNCSRFFNHSCSPNLIVGAIQYDMDDPYLHRIGFFALRDIVAGEELAFDYHGGEKSIEQDQGEGGPAAGVRPLPRWAGNARHVDVVGQQRASGKSRRKMRERIS</sequence>
<comment type="caution">
    <text evidence="10">The sequence shown here is derived from an EMBL/GenBank/DDBJ whole genome shotgun (WGS) entry which is preliminary data.</text>
</comment>
<dbReference type="PROSITE" id="PS50280">
    <property type="entry name" value="SET"/>
    <property type="match status" value="1"/>
</dbReference>
<evidence type="ECO:0000256" key="2">
    <source>
        <dbReference type="ARBA" id="ARBA00022454"/>
    </source>
</evidence>
<evidence type="ECO:0000256" key="1">
    <source>
        <dbReference type="ARBA" id="ARBA00004286"/>
    </source>
</evidence>
<evidence type="ECO:0000256" key="4">
    <source>
        <dbReference type="ARBA" id="ARBA00022679"/>
    </source>
</evidence>